<accession>A0A7R9QE26</accession>
<evidence type="ECO:0000313" key="9">
    <source>
        <dbReference type="EMBL" id="CAD7642264.1"/>
    </source>
</evidence>
<sequence length="178" mass="20408">MSRRNDIAKIDIPDLVCDTKTNRKYRKGKFLGRGGFAKCYELIDTSDGTIYAGKVIAKSQLVKPDQKEKMTQEITIHRRKTLAESEVRYYVRQIANACRYLHDNRIVHRDLKLGNLFLNDNMEIKVGDFGLATRIVCEGDRKLTLCGTPNYIAPEVLFKKGHSYEVDVWSLGCIVYTL</sequence>
<dbReference type="PROSITE" id="PS50011">
    <property type="entry name" value="PROTEIN_KINASE_DOM"/>
    <property type="match status" value="1"/>
</dbReference>
<evidence type="ECO:0000256" key="4">
    <source>
        <dbReference type="ARBA" id="ARBA00022777"/>
    </source>
</evidence>
<keyword evidence="4" id="KW-0418">Kinase</keyword>
<dbReference type="SUPFAM" id="SSF56112">
    <property type="entry name" value="Protein kinase-like (PK-like)"/>
    <property type="match status" value="1"/>
</dbReference>
<dbReference type="OrthoDB" id="408964at2759"/>
<feature type="non-terminal residue" evidence="9">
    <location>
        <position position="178"/>
    </location>
</feature>
<gene>
    <name evidence="9" type="ORF">OSB1V03_LOCUS19064</name>
</gene>
<keyword evidence="1 7" id="KW-0723">Serine/threonine-protein kinase</keyword>
<dbReference type="GO" id="GO:0005634">
    <property type="term" value="C:nucleus"/>
    <property type="evidence" value="ECO:0007669"/>
    <property type="project" value="TreeGrafter"/>
</dbReference>
<feature type="binding site" evidence="6">
    <location>
        <position position="58"/>
    </location>
    <ligand>
        <name>ATP</name>
        <dbReference type="ChEBI" id="CHEBI:30616"/>
    </ligand>
</feature>
<keyword evidence="10" id="KW-1185">Reference proteome</keyword>
<dbReference type="Pfam" id="PF00069">
    <property type="entry name" value="Pkinase"/>
    <property type="match status" value="1"/>
</dbReference>
<dbReference type="GO" id="GO:0004674">
    <property type="term" value="F:protein serine/threonine kinase activity"/>
    <property type="evidence" value="ECO:0007669"/>
    <property type="project" value="UniProtKB-KW"/>
</dbReference>
<dbReference type="Gene3D" id="3.30.200.20">
    <property type="entry name" value="Phosphorylase Kinase, domain 1"/>
    <property type="match status" value="1"/>
</dbReference>
<keyword evidence="2" id="KW-0808">Transferase</keyword>
<protein>
    <recommendedName>
        <fullName evidence="8">Protein kinase domain-containing protein</fullName>
    </recommendedName>
</protein>
<dbReference type="PANTHER" id="PTHR24345">
    <property type="entry name" value="SERINE/THREONINE-PROTEIN KINASE PLK"/>
    <property type="match status" value="1"/>
</dbReference>
<feature type="domain" description="Protein kinase" evidence="8">
    <location>
        <begin position="1"/>
        <end position="178"/>
    </location>
</feature>
<evidence type="ECO:0000259" key="8">
    <source>
        <dbReference type="PROSITE" id="PS50011"/>
    </source>
</evidence>
<comment type="similarity">
    <text evidence="7">Belongs to the protein kinase superfamily.</text>
</comment>
<dbReference type="PANTHER" id="PTHR24345:SF0">
    <property type="entry name" value="CELL CYCLE SERINE_THREONINE-PROTEIN KINASE CDC5_MSD2"/>
    <property type="match status" value="1"/>
</dbReference>
<dbReference type="SMART" id="SM00220">
    <property type="entry name" value="S_TKc"/>
    <property type="match status" value="1"/>
</dbReference>
<dbReference type="Gene3D" id="1.10.510.10">
    <property type="entry name" value="Transferase(Phosphotransferase) domain 1"/>
    <property type="match status" value="1"/>
</dbReference>
<dbReference type="InterPro" id="IPR000719">
    <property type="entry name" value="Prot_kinase_dom"/>
</dbReference>
<evidence type="ECO:0000256" key="7">
    <source>
        <dbReference type="RuleBase" id="RU000304"/>
    </source>
</evidence>
<dbReference type="GO" id="GO:0005737">
    <property type="term" value="C:cytoplasm"/>
    <property type="evidence" value="ECO:0007669"/>
    <property type="project" value="TreeGrafter"/>
</dbReference>
<keyword evidence="3 6" id="KW-0547">Nucleotide-binding</keyword>
<evidence type="ECO:0000256" key="2">
    <source>
        <dbReference type="ARBA" id="ARBA00022679"/>
    </source>
</evidence>
<dbReference type="AlphaFoldDB" id="A0A7R9QE26"/>
<dbReference type="GO" id="GO:0000776">
    <property type="term" value="C:kinetochore"/>
    <property type="evidence" value="ECO:0007669"/>
    <property type="project" value="TreeGrafter"/>
</dbReference>
<evidence type="ECO:0000256" key="1">
    <source>
        <dbReference type="ARBA" id="ARBA00022527"/>
    </source>
</evidence>
<evidence type="ECO:0000256" key="5">
    <source>
        <dbReference type="ARBA" id="ARBA00022840"/>
    </source>
</evidence>
<evidence type="ECO:0000313" key="10">
    <source>
        <dbReference type="Proteomes" id="UP000759131"/>
    </source>
</evidence>
<dbReference type="InterPro" id="IPR011009">
    <property type="entry name" value="Kinase-like_dom_sf"/>
</dbReference>
<dbReference type="GO" id="GO:0007052">
    <property type="term" value="P:mitotic spindle organization"/>
    <property type="evidence" value="ECO:0007669"/>
    <property type="project" value="TreeGrafter"/>
</dbReference>
<evidence type="ECO:0000256" key="6">
    <source>
        <dbReference type="PROSITE-ProRule" id="PRU10141"/>
    </source>
</evidence>
<organism evidence="9">
    <name type="scientific">Medioppia subpectinata</name>
    <dbReference type="NCBI Taxonomy" id="1979941"/>
    <lineage>
        <taxon>Eukaryota</taxon>
        <taxon>Metazoa</taxon>
        <taxon>Ecdysozoa</taxon>
        <taxon>Arthropoda</taxon>
        <taxon>Chelicerata</taxon>
        <taxon>Arachnida</taxon>
        <taxon>Acari</taxon>
        <taxon>Acariformes</taxon>
        <taxon>Sarcoptiformes</taxon>
        <taxon>Oribatida</taxon>
        <taxon>Brachypylina</taxon>
        <taxon>Oppioidea</taxon>
        <taxon>Oppiidae</taxon>
        <taxon>Medioppia</taxon>
    </lineage>
</organism>
<proteinExistence type="inferred from homology"/>
<dbReference type="InterPro" id="IPR008271">
    <property type="entry name" value="Ser/Thr_kinase_AS"/>
</dbReference>
<dbReference type="PROSITE" id="PS00108">
    <property type="entry name" value="PROTEIN_KINASE_ST"/>
    <property type="match status" value="1"/>
</dbReference>
<dbReference type="EMBL" id="CAJPIZ010026837">
    <property type="protein sequence ID" value="CAG2119115.1"/>
    <property type="molecule type" value="Genomic_DNA"/>
</dbReference>
<evidence type="ECO:0000256" key="3">
    <source>
        <dbReference type="ARBA" id="ARBA00022741"/>
    </source>
</evidence>
<reference evidence="9" key="1">
    <citation type="submission" date="2020-11" db="EMBL/GenBank/DDBJ databases">
        <authorList>
            <person name="Tran Van P."/>
        </authorList>
    </citation>
    <scope>NUCLEOTIDE SEQUENCE</scope>
</reference>
<dbReference type="Proteomes" id="UP000759131">
    <property type="component" value="Unassembled WGS sequence"/>
</dbReference>
<dbReference type="InterPro" id="IPR017441">
    <property type="entry name" value="Protein_kinase_ATP_BS"/>
</dbReference>
<dbReference type="GO" id="GO:0000922">
    <property type="term" value="C:spindle pole"/>
    <property type="evidence" value="ECO:0007669"/>
    <property type="project" value="TreeGrafter"/>
</dbReference>
<dbReference type="PROSITE" id="PS00107">
    <property type="entry name" value="PROTEIN_KINASE_ATP"/>
    <property type="match status" value="1"/>
</dbReference>
<name>A0A7R9QE26_9ACAR</name>
<dbReference type="GO" id="GO:0005524">
    <property type="term" value="F:ATP binding"/>
    <property type="evidence" value="ECO:0007669"/>
    <property type="project" value="UniProtKB-UniRule"/>
</dbReference>
<dbReference type="EMBL" id="OC881412">
    <property type="protein sequence ID" value="CAD7642264.1"/>
    <property type="molecule type" value="Genomic_DNA"/>
</dbReference>
<keyword evidence="5 6" id="KW-0067">ATP-binding</keyword>